<dbReference type="Proteomes" id="UP000541426">
    <property type="component" value="Unassembled WGS sequence"/>
</dbReference>
<sequence length="45" mass="5013">MINETTMEAVERRMLDARFGADQAREAIASAQLAYTRAEIAVEIV</sequence>
<dbReference type="RefSeq" id="WP_344716560.1">
    <property type="nucleotide sequence ID" value="NZ_BAABBZ010000012.1"/>
</dbReference>
<protein>
    <submittedName>
        <fullName evidence="1">Uncharacterized protein</fullName>
    </submittedName>
</protein>
<dbReference type="EMBL" id="JACIEJ010000001">
    <property type="protein sequence ID" value="MBB3983996.1"/>
    <property type="molecule type" value="Genomic_DNA"/>
</dbReference>
<evidence type="ECO:0000313" key="1">
    <source>
        <dbReference type="EMBL" id="MBB3983996.1"/>
    </source>
</evidence>
<keyword evidence="2" id="KW-1185">Reference proteome</keyword>
<name>A0A7W6DM70_9RHOB</name>
<reference evidence="1 2" key="1">
    <citation type="submission" date="2020-08" db="EMBL/GenBank/DDBJ databases">
        <title>Genomic Encyclopedia of Type Strains, Phase IV (KMG-IV): sequencing the most valuable type-strain genomes for metagenomic binning, comparative biology and taxonomic classification.</title>
        <authorList>
            <person name="Goeker M."/>
        </authorList>
    </citation>
    <scope>NUCLEOTIDE SEQUENCE [LARGE SCALE GENOMIC DNA]</scope>
    <source>
        <strain evidence="1 2">DSM 102235</strain>
    </source>
</reference>
<dbReference type="AlphaFoldDB" id="A0A7W6DM70"/>
<gene>
    <name evidence="1" type="ORF">GGQ68_000307</name>
</gene>
<organism evidence="1 2">
    <name type="scientific">Sagittula marina</name>
    <dbReference type="NCBI Taxonomy" id="943940"/>
    <lineage>
        <taxon>Bacteria</taxon>
        <taxon>Pseudomonadati</taxon>
        <taxon>Pseudomonadota</taxon>
        <taxon>Alphaproteobacteria</taxon>
        <taxon>Rhodobacterales</taxon>
        <taxon>Roseobacteraceae</taxon>
        <taxon>Sagittula</taxon>
    </lineage>
</organism>
<evidence type="ECO:0000313" key="2">
    <source>
        <dbReference type="Proteomes" id="UP000541426"/>
    </source>
</evidence>
<comment type="caution">
    <text evidence="1">The sequence shown here is derived from an EMBL/GenBank/DDBJ whole genome shotgun (WGS) entry which is preliminary data.</text>
</comment>
<proteinExistence type="predicted"/>
<accession>A0A7W6DM70</accession>